<dbReference type="InterPro" id="IPR041077">
    <property type="entry name" value="MALT1_Ig"/>
</dbReference>
<dbReference type="Pfam" id="PF18703">
    <property type="entry name" value="MALT1_Ig"/>
    <property type="match status" value="1"/>
</dbReference>
<sequence length="685" mass="76070">RLCELLDNAGRGWRKLAEMAGVEKRFKCSAEELEMCSLKVLEPHGSPTQCLLQLLAERDCTLKYLLGCLERMGHTQACQVLSNAVQDMIRITVQPESQVVMEGMRVSLTCWATGPPGLVYQWFCGKQEVSGATSPELVIDTAAPPGQAEWYICRVNCGAAFAFSRWAHVQVEKSSSPSSAGGYCPTMVGLQILRQPRPCCLAEGDTLALECRAIGNPPPQYQWFRNRRPVEGAQAPRLQVKLVTTAERGSYSCRVFNLFHEVWSREVDVEIGEGPRQTSMAPIPPWGQQELPAPSPAPPSPIPAATDKVALLIGNMHYLHHKQLKAPMVDVHALSALLRQLDFKVVSLLDLCKAEMQMAVNEFLLLLDKGVYGLLYYAGHGYENFGNSFMVPIDAPSAYTSAHCLCVQRVLQSMQQRRTGLNIFLLDMCRKRNLNDDIIPQVGALQVTANIVFGYATCADAEAYELSQGELSNGIFVTFLKRWLLEDEKITVLLDKVAEDMGTLEITRGRQALELRSNLSERRALTDPIRPPGQDESSARNLQWAKAHVLPESRHLCFDCGVTVQLGFAAEFSNIMIIYTRVVAAPGDIAKCEAKLTDIPEELDVDLKCTNKESPEEVGSPLAPAWSLGCPSSCLYSRLCGLQKLREELAFTVCLQYRYRGMDDFVEERRTVSVGKPLIAKLNLR</sequence>
<accession>A0A7L3S3B8</accession>
<dbReference type="InterPro" id="IPR011029">
    <property type="entry name" value="DEATH-like_dom_sf"/>
</dbReference>
<dbReference type="SUPFAM" id="SSF48726">
    <property type="entry name" value="Immunoglobulin"/>
    <property type="match status" value="2"/>
</dbReference>
<gene>
    <name evidence="4" type="primary">Malt1_1</name>
    <name evidence="4" type="ORF">CEPGRY_R13469</name>
</gene>
<feature type="domain" description="Ig-like" evidence="3">
    <location>
        <begin position="89"/>
        <end position="156"/>
    </location>
</feature>
<dbReference type="SMART" id="SM00408">
    <property type="entry name" value="IGc2"/>
    <property type="match status" value="2"/>
</dbReference>
<evidence type="ECO:0000259" key="2">
    <source>
        <dbReference type="PROSITE" id="PS50208"/>
    </source>
</evidence>
<dbReference type="EMBL" id="VZUD01000283">
    <property type="protein sequence ID" value="NXV22636.1"/>
    <property type="molecule type" value="Genomic_DNA"/>
</dbReference>
<evidence type="ECO:0000259" key="3">
    <source>
        <dbReference type="PROSITE" id="PS50835"/>
    </source>
</evidence>
<feature type="non-terminal residue" evidence="4">
    <location>
        <position position="1"/>
    </location>
</feature>
<dbReference type="Pfam" id="PF13927">
    <property type="entry name" value="Ig_3"/>
    <property type="match status" value="2"/>
</dbReference>
<dbReference type="PROSITE" id="PS50208">
    <property type="entry name" value="CASPASE_P20"/>
    <property type="match status" value="1"/>
</dbReference>
<dbReference type="Gene3D" id="3.40.50.1460">
    <property type="match status" value="1"/>
</dbReference>
<dbReference type="PANTHER" id="PTHR22576:SF27">
    <property type="entry name" value="PARACASPASE 2"/>
    <property type="match status" value="1"/>
</dbReference>
<dbReference type="SUPFAM" id="SSF52129">
    <property type="entry name" value="Caspase-like"/>
    <property type="match status" value="1"/>
</dbReference>
<dbReference type="SUPFAM" id="SSF47986">
    <property type="entry name" value="DEATH domain"/>
    <property type="match status" value="1"/>
</dbReference>
<dbReference type="InterPro" id="IPR001309">
    <property type="entry name" value="Pept_C14_p20"/>
</dbReference>
<dbReference type="InterPro" id="IPR003598">
    <property type="entry name" value="Ig_sub2"/>
</dbReference>
<dbReference type="InterPro" id="IPR013783">
    <property type="entry name" value="Ig-like_fold"/>
</dbReference>
<dbReference type="InterPro" id="IPR011600">
    <property type="entry name" value="Pept_C14_caspase"/>
</dbReference>
<organism evidence="4 5">
    <name type="scientific">Cepphus grylle</name>
    <name type="common">Black guillemot</name>
    <name type="synonym">Alca grylle</name>
    <dbReference type="NCBI Taxonomy" id="28697"/>
    <lineage>
        <taxon>Eukaryota</taxon>
        <taxon>Metazoa</taxon>
        <taxon>Chordata</taxon>
        <taxon>Craniata</taxon>
        <taxon>Vertebrata</taxon>
        <taxon>Euteleostomi</taxon>
        <taxon>Archelosauria</taxon>
        <taxon>Archosauria</taxon>
        <taxon>Dinosauria</taxon>
        <taxon>Saurischia</taxon>
        <taxon>Theropoda</taxon>
        <taxon>Coelurosauria</taxon>
        <taxon>Aves</taxon>
        <taxon>Neognathae</taxon>
        <taxon>Neoaves</taxon>
        <taxon>Charadriiformes</taxon>
        <taxon>Alcidae</taxon>
        <taxon>Cepphus</taxon>
    </lineage>
</organism>
<dbReference type="SMART" id="SM00409">
    <property type="entry name" value="IG"/>
    <property type="match status" value="2"/>
</dbReference>
<dbReference type="InterPro" id="IPR007110">
    <property type="entry name" value="Ig-like_dom"/>
</dbReference>
<dbReference type="CDD" id="cd08783">
    <property type="entry name" value="Death_MALT1"/>
    <property type="match status" value="1"/>
</dbReference>
<evidence type="ECO:0000313" key="4">
    <source>
        <dbReference type="EMBL" id="NXV22636.1"/>
    </source>
</evidence>
<feature type="domain" description="Ig-like" evidence="3">
    <location>
        <begin position="185"/>
        <end position="270"/>
    </location>
</feature>
<dbReference type="InterPro" id="IPR036179">
    <property type="entry name" value="Ig-like_dom_sf"/>
</dbReference>
<dbReference type="Gene3D" id="2.60.40.3360">
    <property type="match status" value="1"/>
</dbReference>
<dbReference type="InterPro" id="IPR037940">
    <property type="entry name" value="MALT1_Death"/>
</dbReference>
<evidence type="ECO:0000313" key="5">
    <source>
        <dbReference type="Proteomes" id="UP000578766"/>
    </source>
</evidence>
<dbReference type="InterPro" id="IPR052039">
    <property type="entry name" value="Caspase-related_regulators"/>
</dbReference>
<comment type="caution">
    <text evidence="4">The sequence shown here is derived from an EMBL/GenBank/DDBJ whole genome shotgun (WGS) entry which is preliminary data.</text>
</comment>
<keyword evidence="5" id="KW-1185">Reference proteome</keyword>
<dbReference type="InterPro" id="IPR029030">
    <property type="entry name" value="Caspase-like_dom_sf"/>
</dbReference>
<dbReference type="InterPro" id="IPR033540">
    <property type="entry name" value="MALT1_IG-like_dom_sf"/>
</dbReference>
<dbReference type="AlphaFoldDB" id="A0A7L3S3B8"/>
<dbReference type="Pfam" id="PF00656">
    <property type="entry name" value="Peptidase_C14"/>
    <property type="match status" value="1"/>
</dbReference>
<dbReference type="PANTHER" id="PTHR22576">
    <property type="entry name" value="MUCOSA ASSOCIATED LYMPHOID TISSUE LYMPHOMA TRANSLOCATION PROTEIN 1/PARACASPASE"/>
    <property type="match status" value="1"/>
</dbReference>
<evidence type="ECO:0000256" key="1">
    <source>
        <dbReference type="SAM" id="MobiDB-lite"/>
    </source>
</evidence>
<dbReference type="Gene3D" id="2.60.40.10">
    <property type="entry name" value="Immunoglobulins"/>
    <property type="match status" value="2"/>
</dbReference>
<name>A0A7L3S3B8_CEPGR</name>
<protein>
    <submittedName>
        <fullName evidence="4">MALT1 protein</fullName>
    </submittedName>
</protein>
<dbReference type="FunFam" id="3.40.50.1460:FF:000004">
    <property type="entry name" value="Mucosa-associated lymphoid tissue lymphoma translocation protein 1"/>
    <property type="match status" value="1"/>
</dbReference>
<dbReference type="InterPro" id="IPR003599">
    <property type="entry name" value="Ig_sub"/>
</dbReference>
<dbReference type="Gene3D" id="1.10.533.10">
    <property type="entry name" value="Death Domain, Fas"/>
    <property type="match status" value="1"/>
</dbReference>
<dbReference type="GO" id="GO:0006508">
    <property type="term" value="P:proteolysis"/>
    <property type="evidence" value="ECO:0007669"/>
    <property type="project" value="InterPro"/>
</dbReference>
<proteinExistence type="predicted"/>
<dbReference type="Proteomes" id="UP000578766">
    <property type="component" value="Unassembled WGS sequence"/>
</dbReference>
<dbReference type="GO" id="GO:0004197">
    <property type="term" value="F:cysteine-type endopeptidase activity"/>
    <property type="evidence" value="ECO:0007669"/>
    <property type="project" value="InterPro"/>
</dbReference>
<feature type="region of interest" description="Disordered" evidence="1">
    <location>
        <begin position="278"/>
        <end position="300"/>
    </location>
</feature>
<dbReference type="CDD" id="cd00096">
    <property type="entry name" value="Ig"/>
    <property type="match status" value="1"/>
</dbReference>
<feature type="domain" description="Caspase family p20" evidence="2">
    <location>
        <begin position="306"/>
        <end position="433"/>
    </location>
</feature>
<dbReference type="PROSITE" id="PS50835">
    <property type="entry name" value="IG_LIKE"/>
    <property type="match status" value="2"/>
</dbReference>
<feature type="non-terminal residue" evidence="4">
    <location>
        <position position="685"/>
    </location>
</feature>
<reference evidence="4 5" key="1">
    <citation type="submission" date="2019-09" db="EMBL/GenBank/DDBJ databases">
        <title>Bird 10,000 Genomes (B10K) Project - Family phase.</title>
        <authorList>
            <person name="Zhang G."/>
        </authorList>
    </citation>
    <scope>NUCLEOTIDE SEQUENCE [LARGE SCALE GENOMIC DNA]</scope>
    <source>
        <strain evidence="4">OUT-0020</strain>
        <tissue evidence="4">Liver</tissue>
    </source>
</reference>